<feature type="transmembrane region" description="Helical" evidence="8">
    <location>
        <begin position="179"/>
        <end position="203"/>
    </location>
</feature>
<evidence type="ECO:0000256" key="2">
    <source>
        <dbReference type="ARBA" id="ARBA00022448"/>
    </source>
</evidence>
<gene>
    <name evidence="10" type="ORF">M3202_00200</name>
</gene>
<dbReference type="Gene3D" id="1.10.287.70">
    <property type="match status" value="1"/>
</dbReference>
<feature type="domain" description="Potassium channel" evidence="9">
    <location>
        <begin position="129"/>
        <end position="204"/>
    </location>
</feature>
<evidence type="ECO:0000313" key="10">
    <source>
        <dbReference type="EMBL" id="MCM3712488.1"/>
    </source>
</evidence>
<dbReference type="AlphaFoldDB" id="A0A9X2DLK5"/>
<dbReference type="GO" id="GO:0008076">
    <property type="term" value="C:voltage-gated potassium channel complex"/>
    <property type="evidence" value="ECO:0007669"/>
    <property type="project" value="InterPro"/>
</dbReference>
<dbReference type="InterPro" id="IPR028325">
    <property type="entry name" value="VG_K_chnl"/>
</dbReference>
<evidence type="ECO:0000256" key="1">
    <source>
        <dbReference type="ARBA" id="ARBA00004141"/>
    </source>
</evidence>
<dbReference type="Pfam" id="PF07885">
    <property type="entry name" value="Ion_trans_2"/>
    <property type="match status" value="1"/>
</dbReference>
<comment type="caution">
    <text evidence="10">The sequence shown here is derived from an EMBL/GenBank/DDBJ whole genome shotgun (WGS) entry which is preliminary data.</text>
</comment>
<evidence type="ECO:0000256" key="5">
    <source>
        <dbReference type="ARBA" id="ARBA00023065"/>
    </source>
</evidence>
<dbReference type="PANTHER" id="PTHR11537">
    <property type="entry name" value="VOLTAGE-GATED POTASSIUM CHANNEL"/>
    <property type="match status" value="1"/>
</dbReference>
<dbReference type="EMBL" id="JAMBOL010000001">
    <property type="protein sequence ID" value="MCM3712488.1"/>
    <property type="molecule type" value="Genomic_DNA"/>
</dbReference>
<dbReference type="PRINTS" id="PR00169">
    <property type="entry name" value="KCHANNEL"/>
</dbReference>
<evidence type="ECO:0000256" key="8">
    <source>
        <dbReference type="SAM" id="Phobius"/>
    </source>
</evidence>
<dbReference type="GO" id="GO:0005249">
    <property type="term" value="F:voltage-gated potassium channel activity"/>
    <property type="evidence" value="ECO:0007669"/>
    <property type="project" value="InterPro"/>
</dbReference>
<evidence type="ECO:0000256" key="6">
    <source>
        <dbReference type="ARBA" id="ARBA00023136"/>
    </source>
</evidence>
<comment type="subcellular location">
    <subcellularLocation>
        <location evidence="1">Membrane</location>
        <topology evidence="1">Multi-pass membrane protein</topology>
    </subcellularLocation>
</comment>
<keyword evidence="7 10" id="KW-0407">Ion channel</keyword>
<evidence type="ECO:0000313" key="11">
    <source>
        <dbReference type="Proteomes" id="UP001139179"/>
    </source>
</evidence>
<dbReference type="InterPro" id="IPR013099">
    <property type="entry name" value="K_chnl_dom"/>
</dbReference>
<dbReference type="Gene3D" id="1.20.5.110">
    <property type="match status" value="1"/>
</dbReference>
<keyword evidence="3 8" id="KW-0812">Transmembrane</keyword>
<keyword evidence="11" id="KW-1185">Reference proteome</keyword>
<feature type="transmembrane region" description="Helical" evidence="8">
    <location>
        <begin position="20"/>
        <end position="37"/>
    </location>
</feature>
<dbReference type="RefSeq" id="WP_251221368.1">
    <property type="nucleotide sequence ID" value="NZ_JAMBOL010000001.1"/>
</dbReference>
<keyword evidence="4 8" id="KW-1133">Transmembrane helix</keyword>
<feature type="transmembrane region" description="Helical" evidence="8">
    <location>
        <begin position="43"/>
        <end position="64"/>
    </location>
</feature>
<feature type="transmembrane region" description="Helical" evidence="8">
    <location>
        <begin position="126"/>
        <end position="144"/>
    </location>
</feature>
<dbReference type="InterPro" id="IPR027359">
    <property type="entry name" value="Volt_channel_dom_sf"/>
</dbReference>
<sequence>MELDKKKTVVIARGHRLKMVYEIFMAVLAFISVIFIWNDHPFIRNLDFVIWLIFVLDVTVRFFSSESKWAYIKRNPLDLVAIIPLDSIFRLARLVRFIRLLRTLAILKHYAQPVYDIFRTNNLDKVLILLVVLIFLTSIPITMLEPGIAHYSDAVWWAIVTSTTVGYGDISPVTVVGRLIAIILMVFGIGLLGLVTSSIAAYFSQNKKRKESATVAYLKEQIDHLEELSDDEIEKVKLLIDSYKRNNVL</sequence>
<evidence type="ECO:0000256" key="4">
    <source>
        <dbReference type="ARBA" id="ARBA00022989"/>
    </source>
</evidence>
<dbReference type="PANTHER" id="PTHR11537:SF254">
    <property type="entry name" value="POTASSIUM VOLTAGE-GATED CHANNEL PROTEIN SHAB"/>
    <property type="match status" value="1"/>
</dbReference>
<accession>A0A9X2DLK5</accession>
<keyword evidence="6 8" id="KW-0472">Membrane</keyword>
<dbReference type="Proteomes" id="UP001139179">
    <property type="component" value="Unassembled WGS sequence"/>
</dbReference>
<name>A0A9X2DLK5_9BACI</name>
<evidence type="ECO:0000256" key="3">
    <source>
        <dbReference type="ARBA" id="ARBA00022692"/>
    </source>
</evidence>
<evidence type="ECO:0000256" key="7">
    <source>
        <dbReference type="ARBA" id="ARBA00023303"/>
    </source>
</evidence>
<dbReference type="SUPFAM" id="SSF81324">
    <property type="entry name" value="Voltage-gated potassium channels"/>
    <property type="match status" value="1"/>
</dbReference>
<keyword evidence="2" id="KW-0813">Transport</keyword>
<evidence type="ECO:0000259" key="9">
    <source>
        <dbReference type="Pfam" id="PF07885"/>
    </source>
</evidence>
<proteinExistence type="predicted"/>
<reference evidence="10" key="1">
    <citation type="submission" date="2022-05" db="EMBL/GenBank/DDBJ databases">
        <title>Comparative Genomics of Spacecraft Associated Microbes.</title>
        <authorList>
            <person name="Tran M.T."/>
            <person name="Wright A."/>
            <person name="Seuylemezian A."/>
            <person name="Eisen J."/>
            <person name="Coil D."/>
        </authorList>
    </citation>
    <scope>NUCLEOTIDE SEQUENCE</scope>
    <source>
        <strain evidence="10">214.1.1</strain>
    </source>
</reference>
<keyword evidence="5" id="KW-0406">Ion transport</keyword>
<dbReference type="GO" id="GO:0001508">
    <property type="term" value="P:action potential"/>
    <property type="evidence" value="ECO:0007669"/>
    <property type="project" value="TreeGrafter"/>
</dbReference>
<protein>
    <submittedName>
        <fullName evidence="10">Potassium channel family protein</fullName>
    </submittedName>
</protein>
<dbReference type="Gene3D" id="1.20.120.350">
    <property type="entry name" value="Voltage-gated potassium channels. Chain C"/>
    <property type="match status" value="1"/>
</dbReference>
<organism evidence="10 11">
    <name type="scientific">Halalkalibacter oceani</name>
    <dbReference type="NCBI Taxonomy" id="1653776"/>
    <lineage>
        <taxon>Bacteria</taxon>
        <taxon>Bacillati</taxon>
        <taxon>Bacillota</taxon>
        <taxon>Bacilli</taxon>
        <taxon>Bacillales</taxon>
        <taxon>Bacillaceae</taxon>
        <taxon>Halalkalibacter</taxon>
    </lineage>
</organism>